<accession>A0A2Z6EZS3</accession>
<proteinExistence type="predicted"/>
<name>A0A2Z6EZS3_HALHR</name>
<evidence type="ECO:0000313" key="3">
    <source>
        <dbReference type="Proteomes" id="UP000218890"/>
    </source>
</evidence>
<keyword evidence="3" id="KW-1185">Reference proteome</keyword>
<evidence type="ECO:0000313" key="2">
    <source>
        <dbReference type="EMBL" id="BBE11024.1"/>
    </source>
</evidence>
<dbReference type="KEGG" id="hhk:HH1059_09580"/>
<feature type="region of interest" description="Disordered" evidence="1">
    <location>
        <begin position="28"/>
        <end position="47"/>
    </location>
</feature>
<sequence length="61" mass="6399">MQCDGSMYLGASKNHPLSLELPRCGGLGATDGAMKPPGMGSRRPPHLGSPRLGGWFLEAAY</sequence>
<dbReference type="AlphaFoldDB" id="A0A2Z6EZS3"/>
<evidence type="ECO:0000256" key="1">
    <source>
        <dbReference type="SAM" id="MobiDB-lite"/>
    </source>
</evidence>
<dbReference type="Proteomes" id="UP000218890">
    <property type="component" value="Chromosome"/>
</dbReference>
<organism evidence="2 3">
    <name type="scientific">Halorhodospira halochloris</name>
    <name type="common">Ectothiorhodospira halochloris</name>
    <dbReference type="NCBI Taxonomy" id="1052"/>
    <lineage>
        <taxon>Bacteria</taxon>
        <taxon>Pseudomonadati</taxon>
        <taxon>Pseudomonadota</taxon>
        <taxon>Gammaproteobacteria</taxon>
        <taxon>Chromatiales</taxon>
        <taxon>Ectothiorhodospiraceae</taxon>
        <taxon>Halorhodospira</taxon>
    </lineage>
</organism>
<reference evidence="2" key="1">
    <citation type="submission" date="2016-02" db="EMBL/GenBank/DDBJ databases">
        <title>Halorhodospira halochloris DSM-1059 complete genome, version 2.</title>
        <authorList>
            <person name="Tsukatani Y."/>
        </authorList>
    </citation>
    <scope>NUCLEOTIDE SEQUENCE</scope>
    <source>
        <strain evidence="2">DSM 1059</strain>
    </source>
</reference>
<protein>
    <submittedName>
        <fullName evidence="2">Uncharacterized protein</fullName>
    </submittedName>
</protein>
<dbReference type="EMBL" id="AP017372">
    <property type="protein sequence ID" value="BBE11024.1"/>
    <property type="molecule type" value="Genomic_DNA"/>
</dbReference>
<gene>
    <name evidence="2" type="ORF">HH1059_09580</name>
</gene>